<comment type="caution">
    <text evidence="1">The sequence shown here is derived from an EMBL/GenBank/DDBJ whole genome shotgun (WGS) entry which is preliminary data.</text>
</comment>
<dbReference type="RefSeq" id="WP_223709430.1">
    <property type="nucleotide sequence ID" value="NZ_JAINUY010000007.1"/>
</dbReference>
<evidence type="ECO:0000313" key="2">
    <source>
        <dbReference type="Proteomes" id="UP001139366"/>
    </source>
</evidence>
<proteinExistence type="predicted"/>
<protein>
    <submittedName>
        <fullName evidence="1">Uncharacterized protein</fullName>
    </submittedName>
</protein>
<sequence>MIKKILLASLVLSQLAISCSSDDSDDTKPETELSLKEQIAELVKKPYSELTPEQQKSKLEAEANEMLTQLDKTKSSGAIEALENLSRLLDVSSVDIFNGKNDNKAEDILNVSGVYGIYTWNNATQKWVKTASSTELKFVFPAKKSQTANNASFSAKSTSSDIKVAITDTYNWSTGVEVNDYIFLPTTSDAILTIDGKESATFNQTAKYSNGKEVPEEFAYKMFLNDGYTWQMSSKKGTANSASASLTFNGKTLINFNGGSNANIDALIDNDELVQYRGKANGLFQLMDNFVILADTDLAAEAADKATLRNTVKYPQNYNSPTYYDDVNAFYKKYEEGKVANYNKNVKPILVSKKDGTKIADIVQRVEKGYSYVTQQPVWVADKGYSEGGYWTYEGAKNVTVQYYESVDYLKFNDKTEVSMDTYFSTGFSTFKNKFEEFEKAFDK</sequence>
<dbReference type="EMBL" id="JAINUY010000007">
    <property type="protein sequence ID" value="MBZ4036873.1"/>
    <property type="molecule type" value="Genomic_DNA"/>
</dbReference>
<organism evidence="1 2">
    <name type="scientific">Flavobacterium potami</name>
    <dbReference type="NCBI Taxonomy" id="2872310"/>
    <lineage>
        <taxon>Bacteria</taxon>
        <taxon>Pseudomonadati</taxon>
        <taxon>Bacteroidota</taxon>
        <taxon>Flavobacteriia</taxon>
        <taxon>Flavobacteriales</taxon>
        <taxon>Flavobacteriaceae</taxon>
        <taxon>Flavobacterium</taxon>
    </lineage>
</organism>
<keyword evidence="2" id="KW-1185">Reference proteome</keyword>
<reference evidence="1 2" key="1">
    <citation type="journal article" date="2023" name="Antonie Van Leeuwenhoek">
        <title>Flavobacterium potami sp. nov., a multi-metal resistance genes harbouring bacterium isolated from shallow river silt.</title>
        <authorList>
            <person name="Li S."/>
            <person name="Mao S."/>
            <person name="Mu W."/>
            <person name="Guo B."/>
            <person name="Li C."/>
            <person name="Zhu Q."/>
            <person name="Hou X."/>
            <person name="Zhao Y."/>
            <person name="Wei S."/>
            <person name="Liu H."/>
            <person name="Liu A."/>
        </authorList>
    </citation>
    <scope>NUCLEOTIDE SEQUENCE [LARGE SCALE GENOMIC DNA]</scope>
    <source>
        <strain evidence="1 2">17A</strain>
    </source>
</reference>
<name>A0A9X1HCP0_9FLAO</name>
<dbReference type="AlphaFoldDB" id="A0A9X1HCP0"/>
<gene>
    <name evidence="1" type="ORF">K6T82_19035</name>
</gene>
<dbReference type="Proteomes" id="UP001139366">
    <property type="component" value="Unassembled WGS sequence"/>
</dbReference>
<evidence type="ECO:0000313" key="1">
    <source>
        <dbReference type="EMBL" id="MBZ4036873.1"/>
    </source>
</evidence>
<accession>A0A9X1HCP0</accession>
<dbReference type="PROSITE" id="PS51257">
    <property type="entry name" value="PROKAR_LIPOPROTEIN"/>
    <property type="match status" value="1"/>
</dbReference>